<accession>A0A0G0K154</accession>
<feature type="transmembrane region" description="Helical" evidence="6">
    <location>
        <begin position="275"/>
        <end position="292"/>
    </location>
</feature>
<evidence type="ECO:0000256" key="3">
    <source>
        <dbReference type="ARBA" id="ARBA00022692"/>
    </source>
</evidence>
<feature type="transmembrane region" description="Helical" evidence="6">
    <location>
        <begin position="161"/>
        <end position="181"/>
    </location>
</feature>
<protein>
    <submittedName>
        <fullName evidence="7">Membrane protein</fullName>
    </submittedName>
</protein>
<gene>
    <name evidence="7" type="ORF">US52_C0061G0005</name>
</gene>
<dbReference type="EMBL" id="LBTH01000061">
    <property type="protein sequence ID" value="KKQ34376.1"/>
    <property type="molecule type" value="Genomic_DNA"/>
</dbReference>
<reference evidence="7 8" key="1">
    <citation type="journal article" date="2015" name="Nature">
        <title>rRNA introns, odd ribosomes, and small enigmatic genomes across a large radiation of phyla.</title>
        <authorList>
            <person name="Brown C.T."/>
            <person name="Hug L.A."/>
            <person name="Thomas B.C."/>
            <person name="Sharon I."/>
            <person name="Castelle C.J."/>
            <person name="Singh A."/>
            <person name="Wilkins M.J."/>
            <person name="Williams K.H."/>
            <person name="Banfield J.F."/>
        </authorList>
    </citation>
    <scope>NUCLEOTIDE SEQUENCE [LARGE SCALE GENOMIC DNA]</scope>
</reference>
<evidence type="ECO:0000256" key="6">
    <source>
        <dbReference type="SAM" id="Phobius"/>
    </source>
</evidence>
<evidence type="ECO:0000256" key="2">
    <source>
        <dbReference type="ARBA" id="ARBA00009773"/>
    </source>
</evidence>
<dbReference type="GO" id="GO:0016020">
    <property type="term" value="C:membrane"/>
    <property type="evidence" value="ECO:0007669"/>
    <property type="project" value="UniProtKB-SubCell"/>
</dbReference>
<comment type="caution">
    <text evidence="7">The sequence shown here is derived from an EMBL/GenBank/DDBJ whole genome shotgun (WGS) entry which is preliminary data.</text>
</comment>
<dbReference type="InterPro" id="IPR002549">
    <property type="entry name" value="AI-2E-like"/>
</dbReference>
<organism evidence="7 8">
    <name type="scientific">candidate division WS6 bacterium GW2011_GWA2_37_6</name>
    <dbReference type="NCBI Taxonomy" id="1619087"/>
    <lineage>
        <taxon>Bacteria</taxon>
        <taxon>Candidatus Dojkabacteria</taxon>
    </lineage>
</organism>
<sequence>MLTTKNLREVFFLVTIVVLFLGFIYVLSPFLGVIFIALILVELFHPWYRFLLAKLKSQKLATTLAGLSVIFTVVVPIIFVFVIVFFQASALLEKVTEFWQSHDLVNEYKNVLADVNNLIAKFSSNPDNLITNEEVKNFSINTSKDFLTVIVDALSSSVTGVFGVVTQVTLLVISIFTFFPMREKIYDKIKNVSPLEDRLDDIFINKFAHTAKSVVEGTFFVAVIMGVTSSILLWILGVEASVFWGLLITVFSIIPIGSGIVWIPISVYLIATGNITEGVILFLFGLIMTSGVDTMLRSKVTKKDGSVHPLLLAFSIIGGLQAFGALGLVYGPLIVVLFTSMMEVYKEKYRD</sequence>
<dbReference type="PANTHER" id="PTHR21716:SF4">
    <property type="entry name" value="TRANSMEMBRANE PROTEIN 245"/>
    <property type="match status" value="1"/>
</dbReference>
<comment type="subcellular location">
    <subcellularLocation>
        <location evidence="1">Membrane</location>
        <topology evidence="1">Multi-pass membrane protein</topology>
    </subcellularLocation>
</comment>
<feature type="transmembrane region" description="Helical" evidence="6">
    <location>
        <begin position="7"/>
        <end position="27"/>
    </location>
</feature>
<feature type="transmembrane region" description="Helical" evidence="6">
    <location>
        <begin position="214"/>
        <end position="236"/>
    </location>
</feature>
<comment type="similarity">
    <text evidence="2">Belongs to the autoinducer-2 exporter (AI-2E) (TC 2.A.86) family.</text>
</comment>
<keyword evidence="5 6" id="KW-0472">Membrane</keyword>
<evidence type="ECO:0000256" key="4">
    <source>
        <dbReference type="ARBA" id="ARBA00022989"/>
    </source>
</evidence>
<proteinExistence type="inferred from homology"/>
<feature type="transmembrane region" description="Helical" evidence="6">
    <location>
        <begin position="33"/>
        <end position="52"/>
    </location>
</feature>
<dbReference type="Proteomes" id="UP000034852">
    <property type="component" value="Unassembled WGS sequence"/>
</dbReference>
<feature type="transmembrane region" description="Helical" evidence="6">
    <location>
        <begin position="242"/>
        <end position="263"/>
    </location>
</feature>
<keyword evidence="3 6" id="KW-0812">Transmembrane</keyword>
<dbReference type="Pfam" id="PF01594">
    <property type="entry name" value="AI-2E_transport"/>
    <property type="match status" value="1"/>
</dbReference>
<dbReference type="AlphaFoldDB" id="A0A0G0K154"/>
<evidence type="ECO:0000313" key="7">
    <source>
        <dbReference type="EMBL" id="KKQ34376.1"/>
    </source>
</evidence>
<keyword evidence="4 6" id="KW-1133">Transmembrane helix</keyword>
<feature type="transmembrane region" description="Helical" evidence="6">
    <location>
        <begin position="312"/>
        <end position="338"/>
    </location>
</feature>
<name>A0A0G0K154_9BACT</name>
<feature type="transmembrane region" description="Helical" evidence="6">
    <location>
        <begin position="64"/>
        <end position="86"/>
    </location>
</feature>
<evidence type="ECO:0000313" key="8">
    <source>
        <dbReference type="Proteomes" id="UP000034852"/>
    </source>
</evidence>
<dbReference type="PANTHER" id="PTHR21716">
    <property type="entry name" value="TRANSMEMBRANE PROTEIN"/>
    <property type="match status" value="1"/>
</dbReference>
<evidence type="ECO:0000256" key="5">
    <source>
        <dbReference type="ARBA" id="ARBA00023136"/>
    </source>
</evidence>
<evidence type="ECO:0000256" key="1">
    <source>
        <dbReference type="ARBA" id="ARBA00004141"/>
    </source>
</evidence>